<dbReference type="InterPro" id="IPR032071">
    <property type="entry name" value="DUF4806"/>
</dbReference>
<dbReference type="PANTHER" id="PTHR31424">
    <property type="entry name" value="PROTEIN CBG23806"/>
    <property type="match status" value="1"/>
</dbReference>
<gene>
    <name evidence="1" type="ORF">PACLA_8A046037</name>
</gene>
<organism evidence="1 2">
    <name type="scientific">Paramuricea clavata</name>
    <name type="common">Red gorgonian</name>
    <name type="synonym">Violescent sea-whip</name>
    <dbReference type="NCBI Taxonomy" id="317549"/>
    <lineage>
        <taxon>Eukaryota</taxon>
        <taxon>Metazoa</taxon>
        <taxon>Cnidaria</taxon>
        <taxon>Anthozoa</taxon>
        <taxon>Octocorallia</taxon>
        <taxon>Malacalcyonacea</taxon>
        <taxon>Plexauridae</taxon>
        <taxon>Paramuricea</taxon>
    </lineage>
</organism>
<keyword evidence="2" id="KW-1185">Reference proteome</keyword>
<dbReference type="AlphaFoldDB" id="A0A7D9HE19"/>
<proteinExistence type="predicted"/>
<evidence type="ECO:0000313" key="1">
    <source>
        <dbReference type="EMBL" id="CAB3978408.1"/>
    </source>
</evidence>
<dbReference type="Proteomes" id="UP001152795">
    <property type="component" value="Unassembled WGS sequence"/>
</dbReference>
<accession>A0A7D9HE19</accession>
<reference evidence="1" key="1">
    <citation type="submission" date="2020-04" db="EMBL/GenBank/DDBJ databases">
        <authorList>
            <person name="Alioto T."/>
            <person name="Alioto T."/>
            <person name="Gomez Garrido J."/>
        </authorList>
    </citation>
    <scope>NUCLEOTIDE SEQUENCE</scope>
    <source>
        <strain evidence="1">A484AB</strain>
    </source>
</reference>
<comment type="caution">
    <text evidence="1">The sequence shown here is derived from an EMBL/GenBank/DDBJ whole genome shotgun (WGS) entry which is preliminary data.</text>
</comment>
<name>A0A7D9HE19_PARCT</name>
<sequence length="823" mass="94287">MEEFWEMEDDLRDEEKRKMVVCRISKIGGSSVKDNVRNVMSRLMNNELMSTLNMDGHGDKIALRPTALFQIITESVVNNFKSSESEVADCIKRYLKYAPDRKGGERQGKQKAKSLRLNELVTVGEVDSALATEKLKCAKIEMVNKELDKSLSDAKVADQAKTEELCNAWKEVEELTLENKSLKDNVEKLGRDLNFNNGGKKITDVSERQQRRKLSELKTHTEKALWFSKTFGLDIQDVSFVDENGKQHTFSYQSKEKRGYKDLSEEEKQKVKNILFILDKFCIGDASYHELTMLYDGLPRSYLIKQCKDEINKLSHIVRTPGTAPGAQLDFMSELKSIHQGTIDISDPTFKLDIKLSGDGAKMSRLTNFVVISFSILNNKKDVMSSKGNHTLAIIKRHESYDLLKSSCSTIFEQVNKLVESKRIEVNGSSIPVEVYLGGDYKFLLLMMGMKCATSDHACIWCKIHKKDRCDVSKHQNFYWENLTRTTKDIIECSMKNIFSCAFKPLVNIPLCNVVLDELHLMLRVTDKLTKNLVINAVEMDRKANLNKRPMDRSNQNLDALIKTVQSCGVSFDVWEKVEEGGRGGLYDFTSLMGSDKRLLLKELPSKLSSILPDSTSGTIVRLWQEFNEICQLLGVVSPTEEQITNYFDKAVNWVKLFLSLNGKNLGYEPARITPYMHAMVYHVPRFMQMHHGVKKFTGHGVEKLNDDCRRVHLQRSNKWDAPTDVLLVGKRVEHLSNCERITRPYLKRNKNYWESAIKESRSKRIRVSAQINEETEVDINSLTANEIKHKLKDLGVLTKLRSLEKLKKLFRESLTNKENNNI</sequence>
<dbReference type="Pfam" id="PF16064">
    <property type="entry name" value="DUF4806"/>
    <property type="match status" value="1"/>
</dbReference>
<dbReference type="OrthoDB" id="10069532at2759"/>
<evidence type="ECO:0000313" key="2">
    <source>
        <dbReference type="Proteomes" id="UP001152795"/>
    </source>
</evidence>
<dbReference type="EMBL" id="CACRXK020000111">
    <property type="protein sequence ID" value="CAB3978408.1"/>
    <property type="molecule type" value="Genomic_DNA"/>
</dbReference>
<dbReference type="PANTHER" id="PTHR31424:SF3">
    <property type="entry name" value="RING-TYPE DOMAIN-CONTAINING PROTEIN"/>
    <property type="match status" value="1"/>
</dbReference>
<protein>
    <submittedName>
        <fullName evidence="1">Uncharacterized protein</fullName>
    </submittedName>
</protein>